<gene>
    <name evidence="2" type="ordered locus">Hsero_2361</name>
</gene>
<dbReference type="KEGG" id="hse:Hsero_2361"/>
<evidence type="ECO:0000313" key="3">
    <source>
        <dbReference type="Proteomes" id="UP000000329"/>
    </source>
</evidence>
<dbReference type="HOGENOM" id="CLU_2219506_0_0_4"/>
<evidence type="ECO:0000256" key="1">
    <source>
        <dbReference type="SAM" id="MobiDB-lite"/>
    </source>
</evidence>
<dbReference type="RefSeq" id="WP_013234339.1">
    <property type="nucleotide sequence ID" value="NC_014323.1"/>
</dbReference>
<evidence type="ECO:0000313" key="2">
    <source>
        <dbReference type="EMBL" id="ADJ63860.1"/>
    </source>
</evidence>
<dbReference type="EMBL" id="CP002039">
    <property type="protein sequence ID" value="ADJ63860.1"/>
    <property type="molecule type" value="Genomic_DNA"/>
</dbReference>
<name>D8IVC1_HERSS</name>
<reference evidence="2 3" key="1">
    <citation type="submission" date="2010-04" db="EMBL/GenBank/DDBJ databases">
        <title>The genome of Herbaspirillum seropedicae SmR1, an endophytic, nitrogen-fixing, plant-growth promoting beta-Proteobacteria.</title>
        <authorList>
            <person name="Pedrosa F.O."/>
            <person name="Monteiro R.A."/>
            <person name="Wassem R."/>
            <person name="Cruz L.M."/>
            <person name="Ayub R.A."/>
            <person name="Colauto N.B."/>
            <person name="Fernandez M.A."/>
            <person name="Fungaro M.H.P."/>
            <person name="Grisard E.C."/>
            <person name="Hungria M."/>
            <person name="Madeira H.M.F."/>
            <person name="Nodari R.O."/>
            <person name="Osaku C.A."/>
            <person name="Petzl-Erler M.L."/>
            <person name="Terenzi H."/>
            <person name="Vieira L.G.E."/>
            <person name="Almeida M.I.M."/>
            <person name="Alves L.R."/>
            <person name="Arantes O.M.N."/>
            <person name="Balsanelli E."/>
            <person name="Barcellos F.G."/>
            <person name="Baura V.A."/>
            <person name="Binde D.R."/>
            <person name="Campo R.J."/>
            <person name="Chubatsu L.S."/>
            <person name="Chueire L.M.O."/>
            <person name="Ciferri R.R."/>
            <person name="Correa L.C."/>
            <person name="da Conceicao Silva J.L."/>
            <person name="Dabul A.N.G."/>
            <person name="Dambros B.P."/>
            <person name="Faoro H."/>
            <person name="Favetti A."/>
            <person name="Friedermann G."/>
            <person name="Furlaneto M.C."/>
            <person name="Gasques L.S."/>
            <person name="Gimenes C.C.T."/>
            <person name="Gioppo N.M.R."/>
            <person name="Glienke-Blanco C."/>
            <person name="Godoy L.P."/>
            <person name="Guerra M.P."/>
            <person name="Karp S."/>
            <person name="Kava-Cordeiro V."/>
            <person name="Margarido V.P."/>
            <person name="Mathioni S.M."/>
            <person name="Menck-Soares M.A."/>
            <person name="Murace N.K."/>
            <person name="Nicolas M.F."/>
            <person name="Oliveira C.E.C."/>
            <person name="Pagnan N.A.B."/>
            <person name="Pamphile J.A."/>
            <person name="Patussi E.V."/>
            <person name="Pereira L.F.P."/>
            <person name="Pereira-Ferrari L."/>
            <person name="Pinto F.G.S."/>
            <person name="Precoma C."/>
            <person name="Prioli A.J."/>
            <person name="Prioli S.M.A.P."/>
            <person name="Raittz R.T."/>
            <person name="Ramos H.J.O."/>
            <person name="Ribeiro E.M.S.F."/>
            <person name="Rigo L.U."/>
            <person name="Rocha C.L.M.S.C."/>
            <person name="Rocha S.N."/>
            <person name="Santos K."/>
            <person name="Satori D."/>
            <person name="Silva A.G."/>
            <person name="Simao R.C.G."/>
            <person name="Soares M.A.M."/>
            <person name="Souza E.M."/>
            <person name="Steffens M.B.R."/>
            <person name="Steindel M."/>
            <person name="Tadra-Sfeir M.Z."/>
            <person name="Takahashi E.K."/>
            <person name="Torres R.A."/>
            <person name="Valle J.S."/>
            <person name="Vernal J.I."/>
            <person name="Vilas-Boas L.A."/>
            <person name="Watanabe M.A.E."/>
            <person name="Weiss V.A."/>
            <person name="Yates M.A."/>
            <person name="Souza E.M."/>
        </authorList>
    </citation>
    <scope>NUCLEOTIDE SEQUENCE [LARGE SCALE GENOMIC DNA]</scope>
    <source>
        <strain evidence="2 3">SmR1</strain>
    </source>
</reference>
<dbReference type="AlphaFoldDB" id="D8IVC1"/>
<proteinExistence type="predicted"/>
<keyword evidence="3" id="KW-1185">Reference proteome</keyword>
<feature type="compositionally biased region" description="Pro residues" evidence="1">
    <location>
        <begin position="70"/>
        <end position="95"/>
    </location>
</feature>
<feature type="region of interest" description="Disordered" evidence="1">
    <location>
        <begin position="59"/>
        <end position="106"/>
    </location>
</feature>
<accession>D8IVC1</accession>
<dbReference type="Proteomes" id="UP000000329">
    <property type="component" value="Chromosome"/>
</dbReference>
<dbReference type="OrthoDB" id="8781764at2"/>
<sequence length="106" mass="11480">MASKILGRTACPCCDHDAAHVKLKTDKAEGQTAYPYVHCRDCGIQMHTRTQHQAEHLLKRTRAEKLDLPAPAPAPEPAPAPAPADLPPAPVPPKPGRQMFGGLFRD</sequence>
<dbReference type="STRING" id="757424.Hsero_2361"/>
<organism evidence="2 3">
    <name type="scientific">Herbaspirillum seropedicae (strain SmR1)</name>
    <dbReference type="NCBI Taxonomy" id="757424"/>
    <lineage>
        <taxon>Bacteria</taxon>
        <taxon>Pseudomonadati</taxon>
        <taxon>Pseudomonadota</taxon>
        <taxon>Betaproteobacteria</taxon>
        <taxon>Burkholderiales</taxon>
        <taxon>Oxalobacteraceae</taxon>
        <taxon>Herbaspirillum</taxon>
    </lineage>
</organism>
<protein>
    <submittedName>
        <fullName evidence="2">Uncharacterized protein</fullName>
    </submittedName>
</protein>